<gene>
    <name evidence="1" type="ORF">V6N11_015900</name>
</gene>
<dbReference type="Proteomes" id="UP001396334">
    <property type="component" value="Unassembled WGS sequence"/>
</dbReference>
<organism evidence="1 2">
    <name type="scientific">Hibiscus sabdariffa</name>
    <name type="common">roselle</name>
    <dbReference type="NCBI Taxonomy" id="183260"/>
    <lineage>
        <taxon>Eukaryota</taxon>
        <taxon>Viridiplantae</taxon>
        <taxon>Streptophyta</taxon>
        <taxon>Embryophyta</taxon>
        <taxon>Tracheophyta</taxon>
        <taxon>Spermatophyta</taxon>
        <taxon>Magnoliopsida</taxon>
        <taxon>eudicotyledons</taxon>
        <taxon>Gunneridae</taxon>
        <taxon>Pentapetalae</taxon>
        <taxon>rosids</taxon>
        <taxon>malvids</taxon>
        <taxon>Malvales</taxon>
        <taxon>Malvaceae</taxon>
        <taxon>Malvoideae</taxon>
        <taxon>Hibiscus</taxon>
    </lineage>
</organism>
<keyword evidence="2" id="KW-1185">Reference proteome</keyword>
<reference evidence="1 2" key="1">
    <citation type="journal article" date="2024" name="G3 (Bethesda)">
        <title>Genome assembly of Hibiscus sabdariffa L. provides insights into metabolisms of medicinal natural products.</title>
        <authorList>
            <person name="Kim T."/>
        </authorList>
    </citation>
    <scope>NUCLEOTIDE SEQUENCE [LARGE SCALE GENOMIC DNA]</scope>
    <source>
        <strain evidence="1">TK-2024</strain>
        <tissue evidence="1">Old leaves</tissue>
    </source>
</reference>
<evidence type="ECO:0000313" key="1">
    <source>
        <dbReference type="EMBL" id="KAK9040760.1"/>
    </source>
</evidence>
<comment type="caution">
    <text evidence="1">The sequence shown here is derived from an EMBL/GenBank/DDBJ whole genome shotgun (WGS) entry which is preliminary data.</text>
</comment>
<proteinExistence type="predicted"/>
<accession>A0ABR2TTT1</accession>
<evidence type="ECO:0008006" key="3">
    <source>
        <dbReference type="Google" id="ProtNLM"/>
    </source>
</evidence>
<sequence length="97" mass="10790">MVTATIQWRSLRSGRMALNVVGLSPSLVSTVQADTDSADVLRFLEDPRASSKFQPSCSGFGWLVGGKQQYQRKTVRNCASQEKLERSKNISRTKLDL</sequence>
<dbReference type="EMBL" id="JBBPBN010000004">
    <property type="protein sequence ID" value="KAK9040760.1"/>
    <property type="molecule type" value="Genomic_DNA"/>
</dbReference>
<evidence type="ECO:0000313" key="2">
    <source>
        <dbReference type="Proteomes" id="UP001396334"/>
    </source>
</evidence>
<name>A0ABR2TTT1_9ROSI</name>
<protein>
    <recommendedName>
        <fullName evidence="3">Secreted protein</fullName>
    </recommendedName>
</protein>